<keyword evidence="4" id="KW-1185">Reference proteome</keyword>
<dbReference type="CDD" id="cd19088">
    <property type="entry name" value="AKR_AKR13B1"/>
    <property type="match status" value="1"/>
</dbReference>
<organism evidence="3 4">
    <name type="scientific">Microtetraspora glauca</name>
    <dbReference type="NCBI Taxonomy" id="1996"/>
    <lineage>
        <taxon>Bacteria</taxon>
        <taxon>Bacillati</taxon>
        <taxon>Actinomycetota</taxon>
        <taxon>Actinomycetes</taxon>
        <taxon>Streptosporangiales</taxon>
        <taxon>Streptosporangiaceae</taxon>
        <taxon>Microtetraspora</taxon>
    </lineage>
</organism>
<dbReference type="InterPro" id="IPR036812">
    <property type="entry name" value="NAD(P)_OxRdtase_dom_sf"/>
</dbReference>
<dbReference type="Pfam" id="PF00248">
    <property type="entry name" value="Aldo_ket_red"/>
    <property type="match status" value="1"/>
</dbReference>
<feature type="domain" description="NADP-dependent oxidoreductase" evidence="2">
    <location>
        <begin position="29"/>
        <end position="292"/>
    </location>
</feature>
<dbReference type="RefSeq" id="WP_358139283.1">
    <property type="nucleotide sequence ID" value="NZ_JBFALK010000022.1"/>
</dbReference>
<keyword evidence="1" id="KW-0560">Oxidoreductase</keyword>
<dbReference type="NCBIfam" id="NF007695">
    <property type="entry name" value="PRK10376.1"/>
    <property type="match status" value="1"/>
</dbReference>
<sequence>MTKNTNADSTTHAALTGEFLLGGDLPVHRLGFGAMRLPTGTFQGPARDPETGVAVLRRAVELGVNHIDTAWFYRREGVVVNELIRAALAPYADDLVIATKVGPLLDSDGVPSGEAGPDELRGLVEDNLRTLGVDRLDLVYLRVGGMSAPGGVSIADRFAVLAELREEGLIRHLGVSNVDAAQLAEARAIAPVAAVQNSFHVQDRGDAGLLARCEKDGIAFVPFFPLGGGYRPIDATAMAAVTTRHQATAAQVALAWLLASSPVMLAIPGTGSLGHLEENMEAGRIRLTPDDFVALGD</sequence>
<evidence type="ECO:0000259" key="2">
    <source>
        <dbReference type="Pfam" id="PF00248"/>
    </source>
</evidence>
<proteinExistence type="predicted"/>
<evidence type="ECO:0000313" key="3">
    <source>
        <dbReference type="EMBL" id="MEV0973555.1"/>
    </source>
</evidence>
<accession>A0ABV3GPK5</accession>
<protein>
    <submittedName>
        <fullName evidence="3">Aldo/keto reductase</fullName>
    </submittedName>
</protein>
<reference evidence="3 4" key="1">
    <citation type="submission" date="2024-06" db="EMBL/GenBank/DDBJ databases">
        <title>The Natural Products Discovery Center: Release of the First 8490 Sequenced Strains for Exploring Actinobacteria Biosynthetic Diversity.</title>
        <authorList>
            <person name="Kalkreuter E."/>
            <person name="Kautsar S.A."/>
            <person name="Yang D."/>
            <person name="Bader C.D."/>
            <person name="Teijaro C.N."/>
            <person name="Fluegel L."/>
            <person name="Davis C.M."/>
            <person name="Simpson J.R."/>
            <person name="Lauterbach L."/>
            <person name="Steele A.D."/>
            <person name="Gui C."/>
            <person name="Meng S."/>
            <person name="Li G."/>
            <person name="Viehrig K."/>
            <person name="Ye F."/>
            <person name="Su P."/>
            <person name="Kiefer A.F."/>
            <person name="Nichols A."/>
            <person name="Cepeda A.J."/>
            <person name="Yan W."/>
            <person name="Fan B."/>
            <person name="Jiang Y."/>
            <person name="Adhikari A."/>
            <person name="Zheng C.-J."/>
            <person name="Schuster L."/>
            <person name="Cowan T.M."/>
            <person name="Smanski M.J."/>
            <person name="Chevrette M.G."/>
            <person name="De Carvalho L.P.S."/>
            <person name="Shen B."/>
        </authorList>
    </citation>
    <scope>NUCLEOTIDE SEQUENCE [LARGE SCALE GENOMIC DNA]</scope>
    <source>
        <strain evidence="3 4">NPDC050100</strain>
    </source>
</reference>
<comment type="caution">
    <text evidence="3">The sequence shown here is derived from an EMBL/GenBank/DDBJ whole genome shotgun (WGS) entry which is preliminary data.</text>
</comment>
<dbReference type="InterPro" id="IPR050791">
    <property type="entry name" value="Aldo-Keto_reductase"/>
</dbReference>
<dbReference type="SUPFAM" id="SSF51430">
    <property type="entry name" value="NAD(P)-linked oxidoreductase"/>
    <property type="match status" value="1"/>
</dbReference>
<dbReference type="Gene3D" id="3.20.20.100">
    <property type="entry name" value="NADP-dependent oxidoreductase domain"/>
    <property type="match status" value="1"/>
</dbReference>
<evidence type="ECO:0000256" key="1">
    <source>
        <dbReference type="ARBA" id="ARBA00023002"/>
    </source>
</evidence>
<dbReference type="PRINTS" id="PR00069">
    <property type="entry name" value="ALDKETRDTASE"/>
</dbReference>
<dbReference type="EMBL" id="JBFALK010000022">
    <property type="protein sequence ID" value="MEV0973555.1"/>
    <property type="molecule type" value="Genomic_DNA"/>
</dbReference>
<name>A0ABV3GPK5_MICGL</name>
<dbReference type="InterPro" id="IPR023210">
    <property type="entry name" value="NADP_OxRdtase_dom"/>
</dbReference>
<dbReference type="Proteomes" id="UP001551675">
    <property type="component" value="Unassembled WGS sequence"/>
</dbReference>
<dbReference type="PANTHER" id="PTHR43625:SF40">
    <property type="entry name" value="ALDO-KETO REDUCTASE YAKC [NADP(+)]"/>
    <property type="match status" value="1"/>
</dbReference>
<dbReference type="PANTHER" id="PTHR43625">
    <property type="entry name" value="AFLATOXIN B1 ALDEHYDE REDUCTASE"/>
    <property type="match status" value="1"/>
</dbReference>
<gene>
    <name evidence="3" type="ORF">AB0I59_33550</name>
</gene>
<evidence type="ECO:0000313" key="4">
    <source>
        <dbReference type="Proteomes" id="UP001551675"/>
    </source>
</evidence>
<dbReference type="InterPro" id="IPR020471">
    <property type="entry name" value="AKR"/>
</dbReference>